<dbReference type="Proteomes" id="UP001163115">
    <property type="component" value="Chromosome"/>
</dbReference>
<feature type="transmembrane region" description="Helical" evidence="1">
    <location>
        <begin position="473"/>
        <end position="492"/>
    </location>
</feature>
<evidence type="ECO:0000256" key="1">
    <source>
        <dbReference type="SAM" id="Phobius"/>
    </source>
</evidence>
<gene>
    <name evidence="2" type="ORF">OW255_16355</name>
</gene>
<feature type="transmembrane region" description="Helical" evidence="1">
    <location>
        <begin position="584"/>
        <end position="604"/>
    </location>
</feature>
<keyword evidence="3" id="KW-1185">Reference proteome</keyword>
<organism evidence="2 3">
    <name type="scientific">Lacrimispora xylanolytica</name>
    <dbReference type="NCBI Taxonomy" id="29375"/>
    <lineage>
        <taxon>Bacteria</taxon>
        <taxon>Bacillati</taxon>
        <taxon>Bacillota</taxon>
        <taxon>Clostridia</taxon>
        <taxon>Lachnospirales</taxon>
        <taxon>Lachnospiraceae</taxon>
        <taxon>Lacrimispora</taxon>
    </lineage>
</organism>
<feature type="transmembrane region" description="Helical" evidence="1">
    <location>
        <begin position="529"/>
        <end position="550"/>
    </location>
</feature>
<keyword evidence="1" id="KW-0812">Transmembrane</keyword>
<reference evidence="2" key="1">
    <citation type="submission" date="2022-11" db="EMBL/GenBank/DDBJ databases">
        <title>Lacrimispora xylanolytica sy1, complete genome.</title>
        <authorList>
            <person name="Choi S."/>
        </authorList>
    </citation>
    <scope>NUCLEOTIDE SEQUENCE</scope>
    <source>
        <strain evidence="2">Sy1</strain>
    </source>
</reference>
<sequence>MKRSPQGERWRRLDNTAKIFPVIASKSLSSVFRISATLKEEIDPGTLQTALEEVLPEFEGFSVRLGRGFFWYYFEHNKRMPVIERETTYPCKYIDPRSSHQFLFRVSYYDRRINLEVFHAVTDGLGAVNFLKALVYRYLDLKKGWKSEHNFSQKISPDISMNVEDSYVRNYKKTEKRKYSSKSAYHIKGEPLPLDEENILHGYMGLKELKEAGKRYNVSITKFLTAALIWSIYEEFLEKKASHAPIGISIPINLRTFFDSKTMANFFAVTLIEYLSDGKDHTFPEILKTVSSQMDHNITKERMEEVISYNVSNEKKWYLRVVPLFVKWGAINYVFRKNDKAYTMTLSNIGPIDVLEEYREDVERFHMLIGVSNRQPVKCAVCSYGGEVVVTFTSVFQDTRLQDRFFDFLQSEGVPVKTESNGVPEKRDDKGMYPQIRYDQEKMKQIANVFYGLMIFMSFILGIINYATYSGSMWSVIAIGLMAYAVITVRYSLLHHSNLGAKLLMQTAAAEALWVAIDYSNGYSGWSVNYGIPSTILFADLSVVFLILVNRMNWQSYFMYQIAITVFSFIPLIFWAAGLITRPPLTIVAVTLTVILLAVTILLGDRSVKNELKRRFHI</sequence>
<protein>
    <submittedName>
        <fullName evidence="2">DUF6320 domain-containing protein</fullName>
    </submittedName>
</protein>
<feature type="transmembrane region" description="Helical" evidence="1">
    <location>
        <begin position="446"/>
        <end position="467"/>
    </location>
</feature>
<name>A0ABY7A8W6_9FIRM</name>
<dbReference type="Pfam" id="PF19845">
    <property type="entry name" value="DUF6320"/>
    <property type="match status" value="1"/>
</dbReference>
<dbReference type="InterPro" id="IPR046283">
    <property type="entry name" value="DUF6320"/>
</dbReference>
<keyword evidence="1" id="KW-0472">Membrane</keyword>
<feature type="transmembrane region" description="Helical" evidence="1">
    <location>
        <begin position="557"/>
        <end position="578"/>
    </location>
</feature>
<dbReference type="RefSeq" id="WP_268114671.1">
    <property type="nucleotide sequence ID" value="NZ_CP113524.1"/>
</dbReference>
<evidence type="ECO:0000313" key="3">
    <source>
        <dbReference type="Proteomes" id="UP001163115"/>
    </source>
</evidence>
<evidence type="ECO:0000313" key="2">
    <source>
        <dbReference type="EMBL" id="WAJ23124.1"/>
    </source>
</evidence>
<accession>A0ABY7A8W6</accession>
<proteinExistence type="predicted"/>
<dbReference type="EMBL" id="CP113524">
    <property type="protein sequence ID" value="WAJ23124.1"/>
    <property type="molecule type" value="Genomic_DNA"/>
</dbReference>
<keyword evidence="1" id="KW-1133">Transmembrane helix</keyword>